<sequence>MAFDMNIEADQIGDSDFNLLTSFVKIPLMILGGVLGVRNGSNVDDDDDLDGMIDAALARPSRMDSTYDDDAMDCSSLVTSLDNIDATTTNVAPLDDSSSTSPSNRIVSDNDIDEAESADGDGLKRSKKMSWSDSVGLRLVEYDDESLPHGPRIHPSKPSKSALKKMCNTGKDPSATAPGSNSKRFIPKMKGAGMIMPSLSGGNAGGSPALSNGYVSPEWGWYINTTPPTPEMYHNSSSFSASKLTRTDPVGAPNFPFVSSAVNPPPSISAGSGRRPKNTVFQNLQSSVTPNMGWTSVPI</sequence>
<dbReference type="OrthoDB" id="195658at2759"/>
<gene>
    <name evidence="2" type="ORF">IV203_037790</name>
</gene>
<organism evidence="2 3">
    <name type="scientific">Nitzschia inconspicua</name>
    <dbReference type="NCBI Taxonomy" id="303405"/>
    <lineage>
        <taxon>Eukaryota</taxon>
        <taxon>Sar</taxon>
        <taxon>Stramenopiles</taxon>
        <taxon>Ochrophyta</taxon>
        <taxon>Bacillariophyta</taxon>
        <taxon>Bacillariophyceae</taxon>
        <taxon>Bacillariophycidae</taxon>
        <taxon>Bacillariales</taxon>
        <taxon>Bacillariaceae</taxon>
        <taxon>Nitzschia</taxon>
    </lineage>
</organism>
<evidence type="ECO:0000313" key="2">
    <source>
        <dbReference type="EMBL" id="KAG7364588.1"/>
    </source>
</evidence>
<dbReference type="Proteomes" id="UP000693970">
    <property type="component" value="Unassembled WGS sequence"/>
</dbReference>
<keyword evidence="3" id="KW-1185">Reference proteome</keyword>
<evidence type="ECO:0000256" key="1">
    <source>
        <dbReference type="SAM" id="MobiDB-lite"/>
    </source>
</evidence>
<comment type="caution">
    <text evidence="2">The sequence shown here is derived from an EMBL/GenBank/DDBJ whole genome shotgun (WGS) entry which is preliminary data.</text>
</comment>
<feature type="region of interest" description="Disordered" evidence="1">
    <location>
        <begin position="257"/>
        <end position="278"/>
    </location>
</feature>
<proteinExistence type="predicted"/>
<accession>A0A9K3PYQ2</accession>
<dbReference type="AlphaFoldDB" id="A0A9K3PYQ2"/>
<feature type="compositionally biased region" description="Polar residues" evidence="1">
    <location>
        <begin position="89"/>
        <end position="107"/>
    </location>
</feature>
<feature type="region of interest" description="Disordered" evidence="1">
    <location>
        <begin position="148"/>
        <end position="183"/>
    </location>
</feature>
<reference evidence="2" key="2">
    <citation type="submission" date="2021-04" db="EMBL/GenBank/DDBJ databases">
        <authorList>
            <person name="Podell S."/>
        </authorList>
    </citation>
    <scope>NUCLEOTIDE SEQUENCE</scope>
    <source>
        <strain evidence="2">Hildebrandi</strain>
    </source>
</reference>
<protein>
    <submittedName>
        <fullName evidence="2">Uncharacterized protein</fullName>
    </submittedName>
</protein>
<name>A0A9K3PYQ2_9STRA</name>
<reference evidence="2" key="1">
    <citation type="journal article" date="2021" name="Sci. Rep.">
        <title>Diploid genomic architecture of Nitzschia inconspicua, an elite biomass production diatom.</title>
        <authorList>
            <person name="Oliver A."/>
            <person name="Podell S."/>
            <person name="Pinowska A."/>
            <person name="Traller J.C."/>
            <person name="Smith S.R."/>
            <person name="McClure R."/>
            <person name="Beliaev A."/>
            <person name="Bohutskyi P."/>
            <person name="Hill E.A."/>
            <person name="Rabines A."/>
            <person name="Zheng H."/>
            <person name="Allen L.Z."/>
            <person name="Kuo A."/>
            <person name="Grigoriev I.V."/>
            <person name="Allen A.E."/>
            <person name="Hazlebeck D."/>
            <person name="Allen E.E."/>
        </authorList>
    </citation>
    <scope>NUCLEOTIDE SEQUENCE</scope>
    <source>
        <strain evidence="2">Hildebrandi</strain>
    </source>
</reference>
<feature type="compositionally biased region" description="Acidic residues" evidence="1">
    <location>
        <begin position="110"/>
        <end position="119"/>
    </location>
</feature>
<feature type="region of interest" description="Disordered" evidence="1">
    <location>
        <begin position="89"/>
        <end position="127"/>
    </location>
</feature>
<evidence type="ECO:0000313" key="3">
    <source>
        <dbReference type="Proteomes" id="UP000693970"/>
    </source>
</evidence>
<dbReference type="EMBL" id="JAGRRH010000009">
    <property type="protein sequence ID" value="KAG7364588.1"/>
    <property type="molecule type" value="Genomic_DNA"/>
</dbReference>